<organism evidence="1 2">
    <name type="scientific">Pseudomonas putida</name>
    <name type="common">Arthrobacter siderocapsulatus</name>
    <dbReference type="NCBI Taxonomy" id="303"/>
    <lineage>
        <taxon>Bacteria</taxon>
        <taxon>Pseudomonadati</taxon>
        <taxon>Pseudomonadota</taxon>
        <taxon>Gammaproteobacteria</taxon>
        <taxon>Pseudomonadales</taxon>
        <taxon>Pseudomonadaceae</taxon>
        <taxon>Pseudomonas</taxon>
    </lineage>
</organism>
<accession>A0A1Q9R0D4</accession>
<sequence>MKYRGKHYWAWAEAPLMSRSHEEVLDGGEIVDVQVRLSRLGATQLFIGVYNAGGTLMFEETYDSRPGETMTRAMNWGTARARLLASESMGGNIVAVL</sequence>
<dbReference type="OrthoDB" id="7008133at2"/>
<proteinExistence type="predicted"/>
<dbReference type="EMBL" id="MKZO01000037">
    <property type="protein sequence ID" value="OLS60846.1"/>
    <property type="molecule type" value="Genomic_DNA"/>
</dbReference>
<gene>
    <name evidence="1" type="ORF">PSEMO_42490</name>
</gene>
<comment type="caution">
    <text evidence="1">The sequence shown here is derived from an EMBL/GenBank/DDBJ whole genome shotgun (WGS) entry which is preliminary data.</text>
</comment>
<evidence type="ECO:0000313" key="2">
    <source>
        <dbReference type="Proteomes" id="UP000186736"/>
    </source>
</evidence>
<protein>
    <submittedName>
        <fullName evidence="1">Uncharacterized protein</fullName>
    </submittedName>
</protein>
<dbReference type="RefSeq" id="WP_075805001.1">
    <property type="nucleotide sequence ID" value="NZ_MKZO01000037.1"/>
</dbReference>
<evidence type="ECO:0000313" key="1">
    <source>
        <dbReference type="EMBL" id="OLS60846.1"/>
    </source>
</evidence>
<reference evidence="1 2" key="1">
    <citation type="submission" date="2016-10" db="EMBL/GenBank/DDBJ databases">
        <title>Genome Sequence of Pseudomonas putida GM4FR.</title>
        <authorList>
            <person name="Poehlein A."/>
            <person name="Wemheuer F."/>
            <person name="Hollensteiner J."/>
            <person name="Wemheuer B."/>
        </authorList>
    </citation>
    <scope>NUCLEOTIDE SEQUENCE [LARGE SCALE GENOMIC DNA]</scope>
    <source>
        <strain evidence="1 2">GM4FR</strain>
    </source>
</reference>
<dbReference type="AlphaFoldDB" id="A0A1Q9R0D4"/>
<dbReference type="Proteomes" id="UP000186736">
    <property type="component" value="Unassembled WGS sequence"/>
</dbReference>
<name>A0A1Q9R0D4_PSEPU</name>